<dbReference type="Proteomes" id="UP000515204">
    <property type="component" value="Unplaced"/>
</dbReference>
<protein>
    <submittedName>
        <fullName evidence="4">Uncharacterized protein LOC106747015</fullName>
    </submittedName>
</protein>
<keyword evidence="1" id="KW-1133">Transmembrane helix</keyword>
<keyword evidence="1" id="KW-0812">Transmembrane</keyword>
<feature type="chain" id="PRO_5028214720" evidence="2">
    <location>
        <begin position="20"/>
        <end position="147"/>
    </location>
</feature>
<accession>A0A6P3XP34</accession>
<dbReference type="KEGG" id="dqu:106747015"/>
<dbReference type="RefSeq" id="XP_014479733.1">
    <property type="nucleotide sequence ID" value="XM_014624247.1"/>
</dbReference>
<evidence type="ECO:0000313" key="4">
    <source>
        <dbReference type="RefSeq" id="XP_014479733.1"/>
    </source>
</evidence>
<keyword evidence="1" id="KW-0472">Membrane</keyword>
<evidence type="ECO:0000256" key="2">
    <source>
        <dbReference type="SAM" id="SignalP"/>
    </source>
</evidence>
<gene>
    <name evidence="4" type="primary">LOC106747015</name>
</gene>
<sequence>MKTVYCFAFIAIVGSLTLAESGIRSQGLQQNYQSGRQSGYSNSAQAKYYKTNPKLEETTASGKLNVPPTQKMNVSAWGIIGIILGVIILSTITYYVFILYPYICKKEQSYDTMELTDVNSVCTVSDTPNMPLYHNSNDVSGYVSVIR</sequence>
<dbReference type="GeneID" id="106747015"/>
<keyword evidence="2" id="KW-0732">Signal</keyword>
<evidence type="ECO:0000256" key="1">
    <source>
        <dbReference type="SAM" id="Phobius"/>
    </source>
</evidence>
<name>A0A6P3XP34_DINQU</name>
<organism evidence="3 4">
    <name type="scientific">Dinoponera quadriceps</name>
    <name type="common">South American ant</name>
    <dbReference type="NCBI Taxonomy" id="609295"/>
    <lineage>
        <taxon>Eukaryota</taxon>
        <taxon>Metazoa</taxon>
        <taxon>Ecdysozoa</taxon>
        <taxon>Arthropoda</taxon>
        <taxon>Hexapoda</taxon>
        <taxon>Insecta</taxon>
        <taxon>Pterygota</taxon>
        <taxon>Neoptera</taxon>
        <taxon>Endopterygota</taxon>
        <taxon>Hymenoptera</taxon>
        <taxon>Apocrita</taxon>
        <taxon>Aculeata</taxon>
        <taxon>Formicoidea</taxon>
        <taxon>Formicidae</taxon>
        <taxon>Ponerinae</taxon>
        <taxon>Ponerini</taxon>
        <taxon>Dinoponera</taxon>
    </lineage>
</organism>
<reference evidence="4" key="1">
    <citation type="submission" date="2025-08" db="UniProtKB">
        <authorList>
            <consortium name="RefSeq"/>
        </authorList>
    </citation>
    <scope>IDENTIFICATION</scope>
</reference>
<dbReference type="OrthoDB" id="8195786at2759"/>
<feature type="transmembrane region" description="Helical" evidence="1">
    <location>
        <begin position="76"/>
        <end position="103"/>
    </location>
</feature>
<evidence type="ECO:0000313" key="3">
    <source>
        <dbReference type="Proteomes" id="UP000515204"/>
    </source>
</evidence>
<keyword evidence="3" id="KW-1185">Reference proteome</keyword>
<proteinExistence type="predicted"/>
<dbReference type="AlphaFoldDB" id="A0A6P3XP34"/>
<feature type="signal peptide" evidence="2">
    <location>
        <begin position="1"/>
        <end position="19"/>
    </location>
</feature>